<protein>
    <submittedName>
        <fullName evidence="2">MFS transporter permease</fullName>
    </submittedName>
</protein>
<keyword evidence="1" id="KW-0472">Membrane</keyword>
<dbReference type="EMBL" id="VDDC01000042">
    <property type="protein sequence ID" value="TNH37955.1"/>
    <property type="molecule type" value="Genomic_DNA"/>
</dbReference>
<proteinExistence type="predicted"/>
<name>A0A5C4R1V9_9RHOB</name>
<sequence>MDFMNLLRSAEQLLYEVVSWLVFYPLTLWRCLKHPLAMIGYAESELRKPPEAQFQDALSPPIFLFLTLVLVHLIQTGVFHQSVVLSGVLGDTRNLLVFRAVSFSLFPMLLGLQHVRLAGQRLSRETLRPMFYAQCYVTVPAVLALDVALMLGHSPARWSDAAAWTVFAVGLLWYAGALMRGFMDHRGISRGHALRQTALALVLGSTSFVIAMLLSLLSGPLPADL</sequence>
<feature type="transmembrane region" description="Helical" evidence="1">
    <location>
        <begin position="57"/>
        <end position="75"/>
    </location>
</feature>
<keyword evidence="3" id="KW-1185">Reference proteome</keyword>
<organism evidence="2 3">
    <name type="scientific">Paracoccus haeundaensis</name>
    <dbReference type="NCBI Taxonomy" id="225362"/>
    <lineage>
        <taxon>Bacteria</taxon>
        <taxon>Pseudomonadati</taxon>
        <taxon>Pseudomonadota</taxon>
        <taxon>Alphaproteobacteria</taxon>
        <taxon>Rhodobacterales</taxon>
        <taxon>Paracoccaceae</taxon>
        <taxon>Paracoccus</taxon>
    </lineage>
</organism>
<keyword evidence="1" id="KW-0812">Transmembrane</keyword>
<reference evidence="2 3" key="1">
    <citation type="submission" date="2019-06" db="EMBL/GenBank/DDBJ databases">
        <authorList>
            <person name="Li J."/>
        </authorList>
    </citation>
    <scope>NUCLEOTIDE SEQUENCE [LARGE SCALE GENOMIC DNA]</scope>
    <source>
        <strain evidence="2 3">CGMCC 1.8012</strain>
    </source>
</reference>
<evidence type="ECO:0000256" key="1">
    <source>
        <dbReference type="SAM" id="Phobius"/>
    </source>
</evidence>
<comment type="caution">
    <text evidence="2">The sequence shown here is derived from an EMBL/GenBank/DDBJ whole genome shotgun (WGS) entry which is preliminary data.</text>
</comment>
<gene>
    <name evidence="2" type="ORF">FHD67_17390</name>
</gene>
<feature type="transmembrane region" description="Helical" evidence="1">
    <location>
        <begin position="161"/>
        <end position="178"/>
    </location>
</feature>
<evidence type="ECO:0000313" key="3">
    <source>
        <dbReference type="Proteomes" id="UP000304880"/>
    </source>
</evidence>
<feature type="transmembrane region" description="Helical" evidence="1">
    <location>
        <begin position="130"/>
        <end position="149"/>
    </location>
</feature>
<evidence type="ECO:0000313" key="2">
    <source>
        <dbReference type="EMBL" id="TNH37955.1"/>
    </source>
</evidence>
<feature type="transmembrane region" description="Helical" evidence="1">
    <location>
        <begin position="95"/>
        <end position="118"/>
    </location>
</feature>
<accession>A0A5C4R1V9</accession>
<dbReference type="AlphaFoldDB" id="A0A5C4R1V9"/>
<dbReference type="Proteomes" id="UP000304880">
    <property type="component" value="Unassembled WGS sequence"/>
</dbReference>
<feature type="transmembrane region" description="Helical" evidence="1">
    <location>
        <begin position="198"/>
        <end position="217"/>
    </location>
</feature>
<keyword evidence="1" id="KW-1133">Transmembrane helix</keyword>